<dbReference type="KEGG" id="tad:TRIADDRAFT_16711"/>
<feature type="non-terminal residue" evidence="11">
    <location>
        <position position="222"/>
    </location>
</feature>
<dbReference type="GeneID" id="6758586"/>
<dbReference type="InterPro" id="IPR000536">
    <property type="entry name" value="Nucl_hrmn_rcpt_lig-bd"/>
</dbReference>
<dbReference type="AlphaFoldDB" id="B3SAU2"/>
<dbReference type="CTD" id="6758586"/>
<evidence type="ECO:0000256" key="2">
    <source>
        <dbReference type="ARBA" id="ARBA00022723"/>
    </source>
</evidence>
<evidence type="ECO:0000256" key="4">
    <source>
        <dbReference type="ARBA" id="ARBA00022833"/>
    </source>
</evidence>
<dbReference type="PRINTS" id="PR00546">
    <property type="entry name" value="THYROIDHORMR"/>
</dbReference>
<dbReference type="FunCoup" id="B3SAU2">
    <property type="interactions" value="505"/>
</dbReference>
<keyword evidence="3" id="KW-0863">Zinc-finger</keyword>
<proteinExistence type="inferred from homology"/>
<dbReference type="PROSITE" id="PS51843">
    <property type="entry name" value="NR_LBD"/>
    <property type="match status" value="1"/>
</dbReference>
<gene>
    <name evidence="11" type="ORF">TRIADDRAFT_16711</name>
</gene>
<evidence type="ECO:0000313" key="12">
    <source>
        <dbReference type="Proteomes" id="UP000009022"/>
    </source>
</evidence>
<reference evidence="11 12" key="1">
    <citation type="journal article" date="2008" name="Nature">
        <title>The Trichoplax genome and the nature of placozoans.</title>
        <authorList>
            <person name="Srivastava M."/>
            <person name="Begovic E."/>
            <person name="Chapman J."/>
            <person name="Putnam N.H."/>
            <person name="Hellsten U."/>
            <person name="Kawashima T."/>
            <person name="Kuo A."/>
            <person name="Mitros T."/>
            <person name="Salamov A."/>
            <person name="Carpenter M.L."/>
            <person name="Signorovitch A.Y."/>
            <person name="Moreno M.A."/>
            <person name="Kamm K."/>
            <person name="Grimwood J."/>
            <person name="Schmutz J."/>
            <person name="Shapiro H."/>
            <person name="Grigoriev I.V."/>
            <person name="Buss L.W."/>
            <person name="Schierwater B."/>
            <person name="Dellaporta S.L."/>
            <person name="Rokhsar D.S."/>
        </authorList>
    </citation>
    <scope>NUCLEOTIDE SEQUENCE [LARGE SCALE GENOMIC DNA]</scope>
    <source>
        <strain evidence="11 12">Grell-BS-1999</strain>
    </source>
</reference>
<protein>
    <recommendedName>
        <fullName evidence="10">NR LBD domain-containing protein</fullName>
    </recommendedName>
</protein>
<evidence type="ECO:0000259" key="10">
    <source>
        <dbReference type="PROSITE" id="PS51843"/>
    </source>
</evidence>
<keyword evidence="6" id="KW-0238">DNA-binding</keyword>
<evidence type="ECO:0000256" key="3">
    <source>
        <dbReference type="ARBA" id="ARBA00022771"/>
    </source>
</evidence>
<evidence type="ECO:0000256" key="9">
    <source>
        <dbReference type="ARBA" id="ARBA00023242"/>
    </source>
</evidence>
<evidence type="ECO:0000313" key="11">
    <source>
        <dbReference type="EMBL" id="EDV20213.1"/>
    </source>
</evidence>
<dbReference type="OMA" id="CEMVERE"/>
<name>B3SAU2_TRIAD</name>
<keyword evidence="9" id="KW-0539">Nucleus</keyword>
<dbReference type="Proteomes" id="UP000009022">
    <property type="component" value="Unassembled WGS sequence"/>
</dbReference>
<dbReference type="eggNOG" id="KOG3575">
    <property type="taxonomic scope" value="Eukaryota"/>
</dbReference>
<keyword evidence="4" id="KW-0862">Zinc</keyword>
<dbReference type="InterPro" id="IPR001728">
    <property type="entry name" value="ThyrH_rcpt"/>
</dbReference>
<dbReference type="InterPro" id="IPR035500">
    <property type="entry name" value="NHR-like_dom_sf"/>
</dbReference>
<dbReference type="PRINTS" id="PR00398">
    <property type="entry name" value="STRDHORMONER"/>
</dbReference>
<dbReference type="EMBL" id="DS985262">
    <property type="protein sequence ID" value="EDV20213.1"/>
    <property type="molecule type" value="Genomic_DNA"/>
</dbReference>
<evidence type="ECO:0000256" key="6">
    <source>
        <dbReference type="ARBA" id="ARBA00023125"/>
    </source>
</evidence>
<keyword evidence="5" id="KW-0805">Transcription regulation</keyword>
<dbReference type="InterPro" id="IPR050200">
    <property type="entry name" value="Nuclear_hormone_rcpt_NR3"/>
</dbReference>
<comment type="similarity">
    <text evidence="1">Belongs to the nuclear hormone receptor family. NR1 subfamily.</text>
</comment>
<dbReference type="InterPro" id="IPR001723">
    <property type="entry name" value="Nuclear_hrmn_rcpt"/>
</dbReference>
<keyword evidence="7" id="KW-0804">Transcription</keyword>
<evidence type="ECO:0000256" key="5">
    <source>
        <dbReference type="ARBA" id="ARBA00023015"/>
    </source>
</evidence>
<evidence type="ECO:0000256" key="8">
    <source>
        <dbReference type="ARBA" id="ARBA00023170"/>
    </source>
</evidence>
<evidence type="ECO:0000256" key="1">
    <source>
        <dbReference type="ARBA" id="ARBA00008092"/>
    </source>
</evidence>
<dbReference type="HOGENOM" id="CLU_007368_11_4_1"/>
<keyword evidence="8" id="KW-0675">Receptor</keyword>
<dbReference type="Gene3D" id="1.10.565.10">
    <property type="entry name" value="Retinoid X Receptor"/>
    <property type="match status" value="1"/>
</dbReference>
<keyword evidence="12" id="KW-1185">Reference proteome</keyword>
<dbReference type="STRING" id="10228.B3SAU2"/>
<feature type="domain" description="NR LBD" evidence="10">
    <location>
        <begin position="1"/>
        <end position="222"/>
    </location>
</feature>
<feature type="non-terminal residue" evidence="11">
    <location>
        <position position="1"/>
    </location>
</feature>
<evidence type="ECO:0000256" key="7">
    <source>
        <dbReference type="ARBA" id="ARBA00023163"/>
    </source>
</evidence>
<dbReference type="PANTHER" id="PTHR48092">
    <property type="entry name" value="KNIRPS-RELATED PROTEIN-RELATED"/>
    <property type="match status" value="1"/>
</dbReference>
<dbReference type="FunFam" id="1.10.565.10:FF:000011">
    <property type="entry name" value="Nuclear receptor subfamily 5, group A, member 2"/>
    <property type="match status" value="1"/>
</dbReference>
<dbReference type="RefSeq" id="XP_002117374.1">
    <property type="nucleotide sequence ID" value="XM_002117338.1"/>
</dbReference>
<dbReference type="GO" id="GO:0003677">
    <property type="term" value="F:DNA binding"/>
    <property type="evidence" value="ECO:0007669"/>
    <property type="project" value="UniProtKB-KW"/>
</dbReference>
<dbReference type="PhylomeDB" id="B3SAU2"/>
<dbReference type="Pfam" id="PF00104">
    <property type="entry name" value="Hormone_recep"/>
    <property type="match status" value="1"/>
</dbReference>
<accession>B3SAU2</accession>
<organism evidence="11 12">
    <name type="scientific">Trichoplax adhaerens</name>
    <name type="common">Trichoplax reptans</name>
    <dbReference type="NCBI Taxonomy" id="10228"/>
    <lineage>
        <taxon>Eukaryota</taxon>
        <taxon>Metazoa</taxon>
        <taxon>Placozoa</taxon>
        <taxon>Uniplacotomia</taxon>
        <taxon>Trichoplacea</taxon>
        <taxon>Trichoplacidae</taxon>
        <taxon>Trichoplax</taxon>
    </lineage>
</organism>
<keyword evidence="2" id="KW-0479">Metal-binding</keyword>
<dbReference type="SUPFAM" id="SSF48508">
    <property type="entry name" value="Nuclear receptor ligand-binding domain"/>
    <property type="match status" value="1"/>
</dbReference>
<dbReference type="GO" id="GO:0004879">
    <property type="term" value="F:nuclear receptor activity"/>
    <property type="evidence" value="ECO:0007669"/>
    <property type="project" value="InterPro"/>
</dbReference>
<dbReference type="InParanoid" id="B3SAU2"/>
<sequence>NDVIKKLLEAEPPMLPACPDPEAEDSGIRTITIICEMVERELVMVIDWAKRIPGYTSLCLNDQVVLLQASWLEVFMIDLAFRSMPYDNKLVYACDMVMGHKQSRAAGLDEINRHAFELVTKYRSISMDKQEFACLKAIALVNSDSRNLTDVSRVESVQGTLYLALQRYTLLNYPEQPLRFAQLLMTLPELKAISSRGIEKLFSIKVAGEVPMYNLLLEMLEA</sequence>
<dbReference type="OrthoDB" id="5799427at2759"/>
<dbReference type="GO" id="GO:0008270">
    <property type="term" value="F:zinc ion binding"/>
    <property type="evidence" value="ECO:0007669"/>
    <property type="project" value="UniProtKB-KW"/>
</dbReference>
<dbReference type="SMART" id="SM00430">
    <property type="entry name" value="HOLI"/>
    <property type="match status" value="1"/>
</dbReference>